<feature type="chain" id="PRO_5042551596" evidence="1">
    <location>
        <begin position="25"/>
        <end position="246"/>
    </location>
</feature>
<evidence type="ECO:0000313" key="2">
    <source>
        <dbReference type="RefSeq" id="XP_013173357.1"/>
    </source>
</evidence>
<dbReference type="KEGG" id="pxu:106122054"/>
<name>A0AAJ7EDV0_PAPXU</name>
<dbReference type="Proteomes" id="UP000694872">
    <property type="component" value="Unplaced"/>
</dbReference>
<reference evidence="2" key="1">
    <citation type="submission" date="2025-08" db="UniProtKB">
        <authorList>
            <consortium name="RefSeq"/>
        </authorList>
    </citation>
    <scope>IDENTIFICATION</scope>
</reference>
<feature type="signal peptide" evidence="1">
    <location>
        <begin position="1"/>
        <end position="24"/>
    </location>
</feature>
<keyword evidence="1" id="KW-0732">Signal</keyword>
<protein>
    <submittedName>
        <fullName evidence="2">Circadian clock-controlled protein-like</fullName>
    </submittedName>
</protein>
<dbReference type="SMART" id="SM00700">
    <property type="entry name" value="JHBP"/>
    <property type="match status" value="1"/>
</dbReference>
<dbReference type="PANTHER" id="PTHR11008">
    <property type="entry name" value="PROTEIN TAKEOUT-LIKE PROTEIN"/>
    <property type="match status" value="1"/>
</dbReference>
<dbReference type="InterPro" id="IPR010562">
    <property type="entry name" value="Haemolymph_juvenile_hormone-bd"/>
</dbReference>
<organism evidence="2">
    <name type="scientific">Papilio xuthus</name>
    <name type="common">Asian swallowtail butterfly</name>
    <dbReference type="NCBI Taxonomy" id="66420"/>
    <lineage>
        <taxon>Eukaryota</taxon>
        <taxon>Metazoa</taxon>
        <taxon>Ecdysozoa</taxon>
        <taxon>Arthropoda</taxon>
        <taxon>Hexapoda</taxon>
        <taxon>Insecta</taxon>
        <taxon>Pterygota</taxon>
        <taxon>Neoptera</taxon>
        <taxon>Endopterygota</taxon>
        <taxon>Lepidoptera</taxon>
        <taxon>Glossata</taxon>
        <taxon>Ditrysia</taxon>
        <taxon>Papilionoidea</taxon>
        <taxon>Papilionidae</taxon>
        <taxon>Papilioninae</taxon>
        <taxon>Papilio</taxon>
    </lineage>
</organism>
<dbReference type="GO" id="GO:0005615">
    <property type="term" value="C:extracellular space"/>
    <property type="evidence" value="ECO:0007669"/>
    <property type="project" value="TreeGrafter"/>
</dbReference>
<gene>
    <name evidence="2" type="primary">LOC106122054</name>
</gene>
<accession>A0AAJ7EDV0</accession>
<dbReference type="PANTHER" id="PTHR11008:SF32">
    <property type="entry name" value="CIRCADIAN CLOCK-CONTROLLED PROTEIN DAYWAKE-RELATED"/>
    <property type="match status" value="1"/>
</dbReference>
<dbReference type="Gene3D" id="3.15.10.30">
    <property type="entry name" value="Haemolymph juvenile hormone binding protein"/>
    <property type="match status" value="1"/>
</dbReference>
<dbReference type="GeneID" id="106122054"/>
<dbReference type="RefSeq" id="XP_013173357.1">
    <property type="nucleotide sequence ID" value="XM_013317903.1"/>
</dbReference>
<proteinExistence type="predicted"/>
<dbReference type="Pfam" id="PF06585">
    <property type="entry name" value="JHBP"/>
    <property type="match status" value="1"/>
</dbReference>
<evidence type="ECO:0000256" key="1">
    <source>
        <dbReference type="SAM" id="SignalP"/>
    </source>
</evidence>
<dbReference type="AlphaFoldDB" id="A0AAJ7EDV0"/>
<dbReference type="InterPro" id="IPR038606">
    <property type="entry name" value="To_sf"/>
</dbReference>
<sequence>MVAIMCSWKICLLSFCLLFELIKSSSNYDIKRCRKNDEICMIESASHFLKYISGGIPSLNIKSIDPIIANDFEGDSARLTYKFTNNSITGFARCDFNHIKLNLDLSTLLFDIKCPSLIIQGHYEVAGELVNLPLKRNGTYKVTTGLYFINFNTMIEKILGKDGKHHLAIQKHVVSGQPKEPIDFAFYRFTPDAVSSRQALVHFDQDRYKELHVLTRDAYRAAVFGPLFTYVNRFLATIPYDELFMD</sequence>